<accession>A0AAV1KEW9</accession>
<proteinExistence type="predicted"/>
<sequence>MTAYFNCNSFQESATFKLRHTKRRGATATRRGWYLHGVGWVTPPSAQKPKNIEMKMSVAGRQRSLCW</sequence>
<dbReference type="EMBL" id="CAVLGL010000013">
    <property type="protein sequence ID" value="CAK1580662.1"/>
    <property type="molecule type" value="Genomic_DNA"/>
</dbReference>
<gene>
    <name evidence="1" type="ORF">PARMNEM_LOCUS2427</name>
</gene>
<name>A0AAV1KEW9_9NEOP</name>
<reference evidence="1 2" key="1">
    <citation type="submission" date="2023-11" db="EMBL/GenBank/DDBJ databases">
        <authorList>
            <person name="Hedman E."/>
            <person name="Englund M."/>
            <person name="Stromberg M."/>
            <person name="Nyberg Akerstrom W."/>
            <person name="Nylinder S."/>
            <person name="Jareborg N."/>
            <person name="Kallberg Y."/>
            <person name="Kronander E."/>
        </authorList>
    </citation>
    <scope>NUCLEOTIDE SEQUENCE [LARGE SCALE GENOMIC DNA]</scope>
</reference>
<organism evidence="1 2">
    <name type="scientific">Parnassius mnemosyne</name>
    <name type="common">clouded apollo</name>
    <dbReference type="NCBI Taxonomy" id="213953"/>
    <lineage>
        <taxon>Eukaryota</taxon>
        <taxon>Metazoa</taxon>
        <taxon>Ecdysozoa</taxon>
        <taxon>Arthropoda</taxon>
        <taxon>Hexapoda</taxon>
        <taxon>Insecta</taxon>
        <taxon>Pterygota</taxon>
        <taxon>Neoptera</taxon>
        <taxon>Endopterygota</taxon>
        <taxon>Lepidoptera</taxon>
        <taxon>Glossata</taxon>
        <taxon>Ditrysia</taxon>
        <taxon>Papilionoidea</taxon>
        <taxon>Papilionidae</taxon>
        <taxon>Parnassiinae</taxon>
        <taxon>Parnassini</taxon>
        <taxon>Parnassius</taxon>
        <taxon>Driopa</taxon>
    </lineage>
</organism>
<dbReference type="Proteomes" id="UP001314205">
    <property type="component" value="Unassembled WGS sequence"/>
</dbReference>
<dbReference type="AlphaFoldDB" id="A0AAV1KEW9"/>
<comment type="caution">
    <text evidence="1">The sequence shown here is derived from an EMBL/GenBank/DDBJ whole genome shotgun (WGS) entry which is preliminary data.</text>
</comment>
<protein>
    <submittedName>
        <fullName evidence="1">Uncharacterized protein</fullName>
    </submittedName>
</protein>
<evidence type="ECO:0000313" key="1">
    <source>
        <dbReference type="EMBL" id="CAK1580662.1"/>
    </source>
</evidence>
<evidence type="ECO:0000313" key="2">
    <source>
        <dbReference type="Proteomes" id="UP001314205"/>
    </source>
</evidence>
<keyword evidence="2" id="KW-1185">Reference proteome</keyword>